<dbReference type="InterPro" id="IPR025699">
    <property type="entry name" value="ABC2_memb-like"/>
</dbReference>
<feature type="transmembrane region" description="Helical" evidence="1">
    <location>
        <begin position="42"/>
        <end position="60"/>
    </location>
</feature>
<dbReference type="PANTHER" id="PTHR41309">
    <property type="entry name" value="MEMBRANE PROTEIN-RELATED"/>
    <property type="match status" value="1"/>
</dbReference>
<evidence type="ECO:0000313" key="2">
    <source>
        <dbReference type="EMBL" id="SHD78299.1"/>
    </source>
</evidence>
<keyword evidence="1" id="KW-1133">Transmembrane helix</keyword>
<dbReference type="OrthoDB" id="1707185at2"/>
<dbReference type="HOGENOM" id="CLU_1308356_0_0_9"/>
<keyword evidence="3" id="KW-1185">Reference proteome</keyword>
<evidence type="ECO:0008006" key="4">
    <source>
        <dbReference type="Google" id="ProtNLM"/>
    </source>
</evidence>
<keyword evidence="1" id="KW-0472">Membrane</keyword>
<proteinExistence type="predicted"/>
<dbReference type="AlphaFoldDB" id="M1ZFF2"/>
<dbReference type="EMBL" id="LT669839">
    <property type="protein sequence ID" value="SHD78299.1"/>
    <property type="molecule type" value="Genomic_DNA"/>
</dbReference>
<feature type="transmembrane region" description="Helical" evidence="1">
    <location>
        <begin position="81"/>
        <end position="105"/>
    </location>
</feature>
<keyword evidence="1" id="KW-0812">Transmembrane</keyword>
<evidence type="ECO:0000313" key="3">
    <source>
        <dbReference type="Proteomes" id="UP000245423"/>
    </source>
</evidence>
<feature type="transmembrane region" description="Helical" evidence="1">
    <location>
        <begin position="187"/>
        <end position="205"/>
    </location>
</feature>
<feature type="transmembrane region" description="Helical" evidence="1">
    <location>
        <begin position="20"/>
        <end position="36"/>
    </location>
</feature>
<feature type="transmembrane region" description="Helical" evidence="1">
    <location>
        <begin position="125"/>
        <end position="143"/>
    </location>
</feature>
<name>M1ZFF2_9FIRM</name>
<feature type="transmembrane region" description="Helical" evidence="1">
    <location>
        <begin position="150"/>
        <end position="167"/>
    </location>
</feature>
<sequence length="210" mass="24426">MLGIIKRDLMLLFCNKRDGFFMLFYIPFLILIIDSYDPKWLYLAIIVAYTYIISITSFYYDIDGKGRYIINSLPINGEAIVFYKYLSTFVYFIMTIVYAGVYLWIINWTGLKAVDYFNMEMVIKAIPIIMFATSIVFPAYFYFEPRIARLVHMVVFIGFFIGMANLGALGDKSLVKKIGLFQGKNMVFVPIIMFIASLLLSMKLYQSRDL</sequence>
<dbReference type="PANTHER" id="PTHR41309:SF2">
    <property type="entry name" value="MEMBRANE PROTEIN"/>
    <property type="match status" value="1"/>
</dbReference>
<protein>
    <recommendedName>
        <fullName evidence="4">ABC-2 transporter permease</fullName>
    </recommendedName>
</protein>
<dbReference type="RefSeq" id="WP_005587323.1">
    <property type="nucleotide sequence ID" value="NZ_LT669839.1"/>
</dbReference>
<dbReference type="Pfam" id="PF13346">
    <property type="entry name" value="ABC2_membrane_5"/>
    <property type="match status" value="1"/>
</dbReference>
<evidence type="ECO:0000256" key="1">
    <source>
        <dbReference type="SAM" id="Phobius"/>
    </source>
</evidence>
<gene>
    <name evidence="2" type="ORF">CUESP1_2971</name>
</gene>
<reference evidence="2 3" key="1">
    <citation type="submission" date="2016-11" db="EMBL/GenBank/DDBJ databases">
        <authorList>
            <person name="Manzoor S."/>
        </authorList>
    </citation>
    <scope>NUCLEOTIDE SEQUENCE [LARGE SCALE GENOMIC DNA]</scope>
    <source>
        <strain evidence="2">Clostridium ultunense strain Esp</strain>
    </source>
</reference>
<accession>M1ZFF2</accession>
<organism evidence="2 3">
    <name type="scientific">[Clostridium] ultunense Esp</name>
    <dbReference type="NCBI Taxonomy" id="1288971"/>
    <lineage>
        <taxon>Bacteria</taxon>
        <taxon>Bacillati</taxon>
        <taxon>Bacillota</taxon>
        <taxon>Tissierellia</taxon>
        <taxon>Tissierellales</taxon>
        <taxon>Tepidimicrobiaceae</taxon>
        <taxon>Schnuerera</taxon>
    </lineage>
</organism>
<dbReference type="Proteomes" id="UP000245423">
    <property type="component" value="Chromosome 1"/>
</dbReference>